<dbReference type="AlphaFoldDB" id="A0A0N7LPY0"/>
<dbReference type="PANTHER" id="PTHR30158">
    <property type="entry name" value="ACRA/E-RELATED COMPONENT OF DRUG EFFLUX TRANSPORTER"/>
    <property type="match status" value="1"/>
</dbReference>
<dbReference type="GeneID" id="55491934"/>
<evidence type="ECO:0000259" key="3">
    <source>
        <dbReference type="Pfam" id="PF25917"/>
    </source>
</evidence>
<dbReference type="Gene3D" id="1.10.287.470">
    <property type="entry name" value="Helix hairpin bin"/>
    <property type="match status" value="1"/>
</dbReference>
<name>A0A0N7LPY0_9RHOB</name>
<reference evidence="5 6" key="1">
    <citation type="submission" date="2015-09" db="EMBL/GenBank/DDBJ databases">
        <authorList>
            <consortium name="Swine Surveillance"/>
        </authorList>
    </citation>
    <scope>NUCLEOTIDE SEQUENCE [LARGE SCALE GENOMIC DNA]</scope>
    <source>
        <strain evidence="5 6">CECT 4292</strain>
    </source>
</reference>
<evidence type="ECO:0000313" key="5">
    <source>
        <dbReference type="EMBL" id="CUH46476.1"/>
    </source>
</evidence>
<keyword evidence="2" id="KW-1133">Transmembrane helix</keyword>
<keyword evidence="2" id="KW-0472">Membrane</keyword>
<dbReference type="Pfam" id="PF25944">
    <property type="entry name" value="Beta-barrel_RND"/>
    <property type="match status" value="1"/>
</dbReference>
<dbReference type="OrthoDB" id="7811737at2"/>
<dbReference type="EMBL" id="CYPU01000011">
    <property type="protein sequence ID" value="CUH46476.1"/>
    <property type="molecule type" value="Genomic_DNA"/>
</dbReference>
<dbReference type="Gene3D" id="2.40.30.170">
    <property type="match status" value="1"/>
</dbReference>
<accession>A0A0N7LPY0</accession>
<dbReference type="Gene3D" id="2.40.50.100">
    <property type="match status" value="1"/>
</dbReference>
<organism evidence="5 6">
    <name type="scientific">Ruegeria atlantica</name>
    <dbReference type="NCBI Taxonomy" id="81569"/>
    <lineage>
        <taxon>Bacteria</taxon>
        <taxon>Pseudomonadati</taxon>
        <taxon>Pseudomonadota</taxon>
        <taxon>Alphaproteobacteria</taxon>
        <taxon>Rhodobacterales</taxon>
        <taxon>Roseobacteraceae</taxon>
        <taxon>Ruegeria</taxon>
    </lineage>
</organism>
<sequence>MTEIEYGQTAQPAARIHASDVRQRWPVAACPRTQSFVALIALLILVLTGSTAVAQSAITDKSDLIDLIRRAAEGAVFDGRVVAANQTDISSTVESVITQIHFSAEQSVKAGDPLFTLDATEFELNVRSAQARLLGAQADVELADSNYSRAQTLFDRGTVTTAQLQKAKAELASAQATMALAEVALDASRVDLESTVIRAPISGIVGRPNVSVGAYVELEAGAPLARVVQLDPVLVAYEEPYAPQVELFMSSVLSSPDEFLGLLTIRLMLTDTLIYPISSKPTHASSTLTEAAGTVTLWAEFDNPQHVLRPGMQVKVLTEVDEDAVRQMTSE</sequence>
<keyword evidence="2" id="KW-0812">Transmembrane</keyword>
<dbReference type="SUPFAM" id="SSF111369">
    <property type="entry name" value="HlyD-like secretion proteins"/>
    <property type="match status" value="1"/>
</dbReference>
<feature type="domain" description="Multidrug resistance protein MdtA-like barrel-sandwich hybrid" evidence="3">
    <location>
        <begin position="85"/>
        <end position="218"/>
    </location>
</feature>
<dbReference type="RefSeq" id="WP_158506919.1">
    <property type="nucleotide sequence ID" value="NZ_CYPU01000011.1"/>
</dbReference>
<dbReference type="NCBIfam" id="TIGR01730">
    <property type="entry name" value="RND_mfp"/>
    <property type="match status" value="1"/>
</dbReference>
<evidence type="ECO:0000256" key="1">
    <source>
        <dbReference type="ARBA" id="ARBA00009477"/>
    </source>
</evidence>
<evidence type="ECO:0000256" key="2">
    <source>
        <dbReference type="SAM" id="Phobius"/>
    </source>
</evidence>
<feature type="domain" description="Multidrug resistance protein MdtA-like beta-barrel" evidence="4">
    <location>
        <begin position="287"/>
        <end position="321"/>
    </location>
</feature>
<evidence type="ECO:0000313" key="6">
    <source>
        <dbReference type="Proteomes" id="UP000050783"/>
    </source>
</evidence>
<proteinExistence type="inferred from homology"/>
<dbReference type="GO" id="GO:0015562">
    <property type="term" value="F:efflux transmembrane transporter activity"/>
    <property type="evidence" value="ECO:0007669"/>
    <property type="project" value="InterPro"/>
</dbReference>
<evidence type="ECO:0000259" key="4">
    <source>
        <dbReference type="Pfam" id="PF25944"/>
    </source>
</evidence>
<gene>
    <name evidence="5" type="primary">bepF_1</name>
    <name evidence="5" type="ORF">RUA4292_00642</name>
</gene>
<dbReference type="Pfam" id="PF25917">
    <property type="entry name" value="BSH_RND"/>
    <property type="match status" value="1"/>
</dbReference>
<dbReference type="InterPro" id="IPR006143">
    <property type="entry name" value="RND_pump_MFP"/>
</dbReference>
<dbReference type="InterPro" id="IPR058625">
    <property type="entry name" value="MdtA-like_BSH"/>
</dbReference>
<feature type="transmembrane region" description="Helical" evidence="2">
    <location>
        <begin position="35"/>
        <end position="54"/>
    </location>
</feature>
<dbReference type="InterPro" id="IPR058626">
    <property type="entry name" value="MdtA-like_b-barrel"/>
</dbReference>
<dbReference type="GO" id="GO:0005886">
    <property type="term" value="C:plasma membrane"/>
    <property type="evidence" value="ECO:0007669"/>
    <property type="project" value="TreeGrafter"/>
</dbReference>
<dbReference type="Proteomes" id="UP000050783">
    <property type="component" value="Unassembled WGS sequence"/>
</dbReference>
<dbReference type="GO" id="GO:0046677">
    <property type="term" value="P:response to antibiotic"/>
    <property type="evidence" value="ECO:0007669"/>
    <property type="project" value="TreeGrafter"/>
</dbReference>
<comment type="similarity">
    <text evidence="1">Belongs to the membrane fusion protein (MFP) (TC 8.A.1) family.</text>
</comment>
<protein>
    <submittedName>
        <fullName evidence="5">Efflux pump periplasmic linker BepF</fullName>
    </submittedName>
</protein>
<dbReference type="GO" id="GO:0030313">
    <property type="term" value="C:cell envelope"/>
    <property type="evidence" value="ECO:0007669"/>
    <property type="project" value="UniProtKB-SubCell"/>
</dbReference>